<accession>A0A846HN58</accession>
<dbReference type="EMBL" id="JTCM02000181">
    <property type="protein sequence ID" value="NEU77350.1"/>
    <property type="molecule type" value="Genomic_DNA"/>
</dbReference>
<evidence type="ECO:0000313" key="6">
    <source>
        <dbReference type="Proteomes" id="UP000031549"/>
    </source>
</evidence>
<protein>
    <recommendedName>
        <fullName evidence="7">DNA (cytosine-5-)-methyltransferase</fullName>
    </recommendedName>
</protein>
<evidence type="ECO:0000256" key="1">
    <source>
        <dbReference type="ARBA" id="ARBA00022603"/>
    </source>
</evidence>
<name>A0A846HN58_9CYAN</name>
<keyword evidence="2" id="KW-0808">Transferase</keyword>
<dbReference type="AlphaFoldDB" id="A0A846HN58"/>
<dbReference type="GO" id="GO:0008168">
    <property type="term" value="F:methyltransferase activity"/>
    <property type="evidence" value="ECO:0007669"/>
    <property type="project" value="UniProtKB-KW"/>
</dbReference>
<dbReference type="Pfam" id="PF00145">
    <property type="entry name" value="DNA_methylase"/>
    <property type="match status" value="1"/>
</dbReference>
<dbReference type="GO" id="GO:0009307">
    <property type="term" value="P:DNA restriction-modification system"/>
    <property type="evidence" value="ECO:0007669"/>
    <property type="project" value="UniProtKB-KW"/>
</dbReference>
<dbReference type="InterPro" id="IPR018117">
    <property type="entry name" value="C5_DNA_meth_AS"/>
</dbReference>
<dbReference type="SUPFAM" id="SSF53335">
    <property type="entry name" value="S-adenosyl-L-methionine-dependent methyltransferases"/>
    <property type="match status" value="1"/>
</dbReference>
<dbReference type="Gene3D" id="3.40.50.150">
    <property type="entry name" value="Vaccinia Virus protein VP39"/>
    <property type="match status" value="1"/>
</dbReference>
<keyword evidence="1" id="KW-0489">Methyltransferase</keyword>
<comment type="caution">
    <text evidence="5">The sequence shown here is derived from an EMBL/GenBank/DDBJ whole genome shotgun (WGS) entry which is preliminary data.</text>
</comment>
<dbReference type="RefSeq" id="WP_163519450.1">
    <property type="nucleotide sequence ID" value="NZ_JTCM02000181.1"/>
</dbReference>
<proteinExistence type="predicted"/>
<keyword evidence="4" id="KW-0680">Restriction system</keyword>
<evidence type="ECO:0000313" key="5">
    <source>
        <dbReference type="EMBL" id="NEU77350.1"/>
    </source>
</evidence>
<dbReference type="Proteomes" id="UP000031549">
    <property type="component" value="Unassembled WGS sequence"/>
</dbReference>
<evidence type="ECO:0008006" key="7">
    <source>
        <dbReference type="Google" id="ProtNLM"/>
    </source>
</evidence>
<keyword evidence="3" id="KW-0949">S-adenosyl-L-methionine</keyword>
<dbReference type="GO" id="GO:0032259">
    <property type="term" value="P:methylation"/>
    <property type="evidence" value="ECO:0007669"/>
    <property type="project" value="UniProtKB-KW"/>
</dbReference>
<reference evidence="5 6" key="1">
    <citation type="journal article" date="2015" name="Genome Announc.">
        <title>Draft Genome Sequence of Cyanobacterium Hassallia byssoidea Strain VB512170, Isolated from Monuments in India.</title>
        <authorList>
            <person name="Singh D."/>
            <person name="Chandrababunaidu M.M."/>
            <person name="Panda A."/>
            <person name="Sen D."/>
            <person name="Bhattacharyya S."/>
            <person name="Adhikary S.P."/>
            <person name="Tripathy S."/>
        </authorList>
    </citation>
    <scope>NUCLEOTIDE SEQUENCE [LARGE SCALE GENOMIC DNA]</scope>
    <source>
        <strain evidence="5 6">VB512170</strain>
    </source>
</reference>
<gene>
    <name evidence="5" type="ORF">PI95_033955</name>
</gene>
<keyword evidence="6" id="KW-1185">Reference proteome</keyword>
<dbReference type="InterPro" id="IPR029063">
    <property type="entry name" value="SAM-dependent_MTases_sf"/>
</dbReference>
<evidence type="ECO:0000256" key="2">
    <source>
        <dbReference type="ARBA" id="ARBA00022679"/>
    </source>
</evidence>
<sequence>MHSDITNFNAFSYDGAFDIITGGVPCPPFSRQGKHLGPTDNRNRRSDFLRVVAGCRPRWVIIENVPGLLDASATLILDKCGQPTSVKCRGELRIYKTRLSTFVYGKTLPRSRRTKRFIL</sequence>
<evidence type="ECO:0000256" key="3">
    <source>
        <dbReference type="ARBA" id="ARBA00022691"/>
    </source>
</evidence>
<dbReference type="InterPro" id="IPR001525">
    <property type="entry name" value="C5_MeTfrase"/>
</dbReference>
<evidence type="ECO:0000256" key="4">
    <source>
        <dbReference type="ARBA" id="ARBA00022747"/>
    </source>
</evidence>
<organism evidence="5 6">
    <name type="scientific">Hassallia byssoidea VB512170</name>
    <dbReference type="NCBI Taxonomy" id="1304833"/>
    <lineage>
        <taxon>Bacteria</taxon>
        <taxon>Bacillati</taxon>
        <taxon>Cyanobacteriota</taxon>
        <taxon>Cyanophyceae</taxon>
        <taxon>Nostocales</taxon>
        <taxon>Tolypothrichaceae</taxon>
        <taxon>Hassallia</taxon>
    </lineage>
</organism>
<dbReference type="PROSITE" id="PS00094">
    <property type="entry name" value="C5_MTASE_1"/>
    <property type="match status" value="1"/>
</dbReference>